<keyword evidence="1" id="KW-0175">Coiled coil</keyword>
<keyword evidence="4" id="KW-1185">Reference proteome</keyword>
<dbReference type="PANTHER" id="PTHR31672">
    <property type="entry name" value="BNACNNG10540D PROTEIN"/>
    <property type="match status" value="1"/>
</dbReference>
<dbReference type="Proteomes" id="UP000189703">
    <property type="component" value="Unplaced"/>
</dbReference>
<evidence type="ECO:0000256" key="1">
    <source>
        <dbReference type="SAM" id="Coils"/>
    </source>
</evidence>
<dbReference type="InterPro" id="IPR017451">
    <property type="entry name" value="F-box-assoc_interact_dom"/>
</dbReference>
<dbReference type="InterPro" id="IPR001810">
    <property type="entry name" value="F-box_dom"/>
</dbReference>
<feature type="compositionally biased region" description="Basic and acidic residues" evidence="2">
    <location>
        <begin position="608"/>
        <end position="617"/>
    </location>
</feature>
<dbReference type="RefSeq" id="XP_010268487.1">
    <property type="nucleotide sequence ID" value="XM_010270185.2"/>
</dbReference>
<feature type="domain" description="F-box" evidence="3">
    <location>
        <begin position="16"/>
        <end position="61"/>
    </location>
</feature>
<dbReference type="Pfam" id="PF07734">
    <property type="entry name" value="FBA_1"/>
    <property type="match status" value="1"/>
</dbReference>
<evidence type="ECO:0000259" key="3">
    <source>
        <dbReference type="PROSITE" id="PS50181"/>
    </source>
</evidence>
<dbReference type="GeneID" id="104605424"/>
<dbReference type="RefSeq" id="XP_019054664.1">
    <property type="nucleotide sequence ID" value="XM_019199119.1"/>
</dbReference>
<dbReference type="KEGG" id="nnu:104605424"/>
<dbReference type="SMART" id="SM00256">
    <property type="entry name" value="FBOX"/>
    <property type="match status" value="1"/>
</dbReference>
<reference evidence="5 6" key="1">
    <citation type="submission" date="2025-04" db="UniProtKB">
        <authorList>
            <consortium name="RefSeq"/>
        </authorList>
    </citation>
    <scope>IDENTIFICATION</scope>
</reference>
<dbReference type="AlphaFoldDB" id="A0A1U8AL70"/>
<gene>
    <name evidence="5 6 7 8" type="primary">LOC104605424</name>
</gene>
<organism evidence="4 7">
    <name type="scientific">Nelumbo nucifera</name>
    <name type="common">Sacred lotus</name>
    <dbReference type="NCBI Taxonomy" id="4432"/>
    <lineage>
        <taxon>Eukaryota</taxon>
        <taxon>Viridiplantae</taxon>
        <taxon>Streptophyta</taxon>
        <taxon>Embryophyta</taxon>
        <taxon>Tracheophyta</taxon>
        <taxon>Spermatophyta</taxon>
        <taxon>Magnoliopsida</taxon>
        <taxon>Proteales</taxon>
        <taxon>Nelumbonaceae</taxon>
        <taxon>Nelumbo</taxon>
    </lineage>
</organism>
<dbReference type="eggNOG" id="ENOG502QS4I">
    <property type="taxonomic scope" value="Eukaryota"/>
</dbReference>
<dbReference type="Gene3D" id="1.20.1280.50">
    <property type="match status" value="1"/>
</dbReference>
<dbReference type="PROSITE" id="PS50181">
    <property type="entry name" value="FBOX"/>
    <property type="match status" value="1"/>
</dbReference>
<proteinExistence type="predicted"/>
<dbReference type="PANTHER" id="PTHR31672:SF13">
    <property type="entry name" value="F-BOX PROTEIN CPR30-LIKE"/>
    <property type="match status" value="1"/>
</dbReference>
<dbReference type="RefSeq" id="XP_010268488.1">
    <property type="nucleotide sequence ID" value="XM_010270186.2"/>
</dbReference>
<feature type="compositionally biased region" description="Polar residues" evidence="2">
    <location>
        <begin position="595"/>
        <end position="606"/>
    </location>
</feature>
<name>A0A1U8AL70_NELNU</name>
<dbReference type="InterPro" id="IPR006527">
    <property type="entry name" value="F-box-assoc_dom_typ1"/>
</dbReference>
<evidence type="ECO:0000313" key="4">
    <source>
        <dbReference type="Proteomes" id="UP000189703"/>
    </source>
</evidence>
<dbReference type="InterPro" id="IPR050796">
    <property type="entry name" value="SCF_F-box_component"/>
</dbReference>
<accession>A0A1U8AL70</accession>
<evidence type="ECO:0000256" key="2">
    <source>
        <dbReference type="SAM" id="MobiDB-lite"/>
    </source>
</evidence>
<evidence type="ECO:0000313" key="7">
    <source>
        <dbReference type="RefSeq" id="XP_010268489.1"/>
    </source>
</evidence>
<evidence type="ECO:0000313" key="8">
    <source>
        <dbReference type="RefSeq" id="XP_019054664.1"/>
    </source>
</evidence>
<dbReference type="NCBIfam" id="TIGR01640">
    <property type="entry name" value="F_box_assoc_1"/>
    <property type="match status" value="1"/>
</dbReference>
<dbReference type="RefSeq" id="XP_010268489.1">
    <property type="nucleotide sequence ID" value="XM_010270187.2"/>
</dbReference>
<sequence length="617" mass="70369">MEENTKRAKQEKCCAALSPNFIPDEIIDDILSRLPVESLMRFKSVCKSWCDKIGDPHFIRMHLNRATREASNYSHFFVKTSTTLHFVDLESFRKAKLVLPFEKTSIKKVQLVDTCNGLVCLSLGSRLTYLWNPATRDCRQLPIEFHRSGYYTPYLGFGYEPTSDEYKVVRLIYGSNYRKHELIESNLYTLGTNSWKKLEIGSHPYASGFYGHGSWLQLSHALGKRSIHWIIYGSDWTKIAAFDLKDEMFREVSCLPRGMDDEIDWGHGLHALEGCLAVACNRRSGTDIWVMQDYGSENSWTKMFSLTRSDFGDYKYFCNLELWKNSHLVVHSEKSLLLIDIINKRKIGELRINRPHSRTTYTETLVSPRVAGRINEGIEVEPMGTHNGVREVFSEDQSVQELELQLREMQSDMRWLRAMLQQLNQQMGLPDSFPPPPQVRVKSCNAISFVVRVEAYVTERVELGTQVELMGTHNAVREVLGKEHPSQVMCLGFEPYPRHAFGTPRSGNSTATITAMSHSQLQQRFQGIKLQLQELRSDMVWMRAMLQQLGQQMGLPDLFPPPPPVQSHELVVTPVLGADDPYPTPEVSLLDSERQLSGTASSQTPARGNEKGKGKNN</sequence>
<dbReference type="Pfam" id="PF00646">
    <property type="entry name" value="F-box"/>
    <property type="match status" value="1"/>
</dbReference>
<feature type="coiled-coil region" evidence="1">
    <location>
        <begin position="399"/>
        <end position="426"/>
    </location>
</feature>
<evidence type="ECO:0000313" key="5">
    <source>
        <dbReference type="RefSeq" id="XP_010268487.1"/>
    </source>
</evidence>
<evidence type="ECO:0000313" key="6">
    <source>
        <dbReference type="RefSeq" id="XP_010268488.1"/>
    </source>
</evidence>
<dbReference type="InterPro" id="IPR036047">
    <property type="entry name" value="F-box-like_dom_sf"/>
</dbReference>
<feature type="region of interest" description="Disordered" evidence="2">
    <location>
        <begin position="576"/>
        <end position="617"/>
    </location>
</feature>
<protein>
    <submittedName>
        <fullName evidence="5 6">F-box/kelch-repeat protein At3g23880-like isoform X1</fullName>
    </submittedName>
</protein>
<dbReference type="CDD" id="cd22157">
    <property type="entry name" value="F-box_AtFBW1-like"/>
    <property type="match status" value="1"/>
</dbReference>
<dbReference type="SUPFAM" id="SSF81383">
    <property type="entry name" value="F-box domain"/>
    <property type="match status" value="1"/>
</dbReference>
<dbReference type="OrthoDB" id="1737248at2759"/>